<keyword evidence="3" id="KW-0731">Sigma factor</keyword>
<evidence type="ECO:0000313" key="7">
    <source>
        <dbReference type="EMBL" id="PWS38188.1"/>
    </source>
</evidence>
<feature type="domain" description="RNA polymerase sigma factor 70 region 4 type 2" evidence="6">
    <location>
        <begin position="113"/>
        <end position="165"/>
    </location>
</feature>
<dbReference type="OrthoDB" id="9803470at2"/>
<dbReference type="EMBL" id="QGNA01000001">
    <property type="protein sequence ID" value="PWS38188.1"/>
    <property type="molecule type" value="Genomic_DNA"/>
</dbReference>
<keyword evidence="2" id="KW-0805">Transcription regulation</keyword>
<evidence type="ECO:0000256" key="2">
    <source>
        <dbReference type="ARBA" id="ARBA00023015"/>
    </source>
</evidence>
<dbReference type="InterPro" id="IPR014284">
    <property type="entry name" value="RNA_pol_sigma-70_dom"/>
</dbReference>
<proteinExistence type="inferred from homology"/>
<dbReference type="Pfam" id="PF08281">
    <property type="entry name" value="Sigma70_r4_2"/>
    <property type="match status" value="1"/>
</dbReference>
<dbReference type="GO" id="GO:0006352">
    <property type="term" value="P:DNA-templated transcription initiation"/>
    <property type="evidence" value="ECO:0007669"/>
    <property type="project" value="InterPro"/>
</dbReference>
<dbReference type="SUPFAM" id="SSF88946">
    <property type="entry name" value="Sigma2 domain of RNA polymerase sigma factors"/>
    <property type="match status" value="1"/>
</dbReference>
<dbReference type="InterPro" id="IPR013324">
    <property type="entry name" value="RNA_pol_sigma_r3/r4-like"/>
</dbReference>
<dbReference type="PANTHER" id="PTHR43133">
    <property type="entry name" value="RNA POLYMERASE ECF-TYPE SIGMA FACTO"/>
    <property type="match status" value="1"/>
</dbReference>
<dbReference type="AlphaFoldDB" id="A0A317FKL4"/>
<protein>
    <submittedName>
        <fullName evidence="7">RNA polymerase subunit sigma-70</fullName>
    </submittedName>
</protein>
<dbReference type="NCBIfam" id="TIGR02937">
    <property type="entry name" value="sigma70-ECF"/>
    <property type="match status" value="1"/>
</dbReference>
<dbReference type="InterPro" id="IPR013325">
    <property type="entry name" value="RNA_pol_sigma_r2"/>
</dbReference>
<dbReference type="Proteomes" id="UP000245765">
    <property type="component" value="Unassembled WGS sequence"/>
</dbReference>
<name>A0A317FKL4_9PROT</name>
<evidence type="ECO:0000259" key="5">
    <source>
        <dbReference type="Pfam" id="PF04542"/>
    </source>
</evidence>
<organism evidence="7 8">
    <name type="scientific">Falsiroseomonas bella</name>
    <dbReference type="NCBI Taxonomy" id="2184016"/>
    <lineage>
        <taxon>Bacteria</taxon>
        <taxon>Pseudomonadati</taxon>
        <taxon>Pseudomonadota</taxon>
        <taxon>Alphaproteobacteria</taxon>
        <taxon>Acetobacterales</taxon>
        <taxon>Roseomonadaceae</taxon>
        <taxon>Falsiroseomonas</taxon>
    </lineage>
</organism>
<accession>A0A317FKL4</accession>
<evidence type="ECO:0000256" key="1">
    <source>
        <dbReference type="ARBA" id="ARBA00010641"/>
    </source>
</evidence>
<dbReference type="InterPro" id="IPR036388">
    <property type="entry name" value="WH-like_DNA-bd_sf"/>
</dbReference>
<dbReference type="InterPro" id="IPR039425">
    <property type="entry name" value="RNA_pol_sigma-70-like"/>
</dbReference>
<keyword evidence="8" id="KW-1185">Reference proteome</keyword>
<evidence type="ECO:0000313" key="8">
    <source>
        <dbReference type="Proteomes" id="UP000245765"/>
    </source>
</evidence>
<comment type="caution">
    <text evidence="7">The sequence shown here is derived from an EMBL/GenBank/DDBJ whole genome shotgun (WGS) entry which is preliminary data.</text>
</comment>
<dbReference type="GO" id="GO:0003677">
    <property type="term" value="F:DNA binding"/>
    <property type="evidence" value="ECO:0007669"/>
    <property type="project" value="InterPro"/>
</dbReference>
<reference evidence="8" key="1">
    <citation type="submission" date="2018-05" db="EMBL/GenBank/DDBJ databases">
        <authorList>
            <person name="Du Z."/>
            <person name="Wang X."/>
        </authorList>
    </citation>
    <scope>NUCLEOTIDE SEQUENCE [LARGE SCALE GENOMIC DNA]</scope>
    <source>
        <strain evidence="8">CQN31</strain>
    </source>
</reference>
<dbReference type="InterPro" id="IPR013249">
    <property type="entry name" value="RNA_pol_sigma70_r4_t2"/>
</dbReference>
<gene>
    <name evidence="7" type="ORF">DFH01_02490</name>
</gene>
<dbReference type="CDD" id="cd06171">
    <property type="entry name" value="Sigma70_r4"/>
    <property type="match status" value="1"/>
</dbReference>
<evidence type="ECO:0000259" key="6">
    <source>
        <dbReference type="Pfam" id="PF08281"/>
    </source>
</evidence>
<dbReference type="GO" id="GO:0016987">
    <property type="term" value="F:sigma factor activity"/>
    <property type="evidence" value="ECO:0007669"/>
    <property type="project" value="UniProtKB-KW"/>
</dbReference>
<dbReference type="RefSeq" id="WP_109868809.1">
    <property type="nucleotide sequence ID" value="NZ_QGNA01000001.1"/>
</dbReference>
<keyword evidence="4" id="KW-0804">Transcription</keyword>
<evidence type="ECO:0000256" key="3">
    <source>
        <dbReference type="ARBA" id="ARBA00023082"/>
    </source>
</evidence>
<sequence length="181" mass="19358">MSSDGSQPGPSDFAKALVALLPRLRRFGAGLAGSLDAADDLVQAACERALRMPERFTPGTRLDSWMFRIMQNIWIDQRRAQARRGPATGEPDAIAALVGADGRRETEATLTLERVWAAMDALPEEQRAVLVAVCVEGLSYAETAELLEIPVGTVMSRLFRARRALGAALGLASAAYTGGSD</sequence>
<dbReference type="Gene3D" id="1.10.10.10">
    <property type="entry name" value="Winged helix-like DNA-binding domain superfamily/Winged helix DNA-binding domain"/>
    <property type="match status" value="1"/>
</dbReference>
<dbReference type="InterPro" id="IPR007627">
    <property type="entry name" value="RNA_pol_sigma70_r2"/>
</dbReference>
<evidence type="ECO:0000256" key="4">
    <source>
        <dbReference type="ARBA" id="ARBA00023163"/>
    </source>
</evidence>
<feature type="domain" description="RNA polymerase sigma-70 region 2" evidence="5">
    <location>
        <begin position="19"/>
        <end position="84"/>
    </location>
</feature>
<dbReference type="Gene3D" id="1.10.1740.10">
    <property type="match status" value="1"/>
</dbReference>
<dbReference type="PANTHER" id="PTHR43133:SF25">
    <property type="entry name" value="RNA POLYMERASE SIGMA FACTOR RFAY-RELATED"/>
    <property type="match status" value="1"/>
</dbReference>
<dbReference type="Pfam" id="PF04542">
    <property type="entry name" value="Sigma70_r2"/>
    <property type="match status" value="1"/>
</dbReference>
<dbReference type="SUPFAM" id="SSF88659">
    <property type="entry name" value="Sigma3 and sigma4 domains of RNA polymerase sigma factors"/>
    <property type="match status" value="1"/>
</dbReference>
<comment type="similarity">
    <text evidence="1">Belongs to the sigma-70 factor family. ECF subfamily.</text>
</comment>